<evidence type="ECO:0000313" key="2">
    <source>
        <dbReference type="Proteomes" id="UP000274511"/>
    </source>
</evidence>
<dbReference type="AlphaFoldDB" id="A0A3N0URX6"/>
<dbReference type="Proteomes" id="UP000274511">
    <property type="component" value="Unassembled WGS sequence"/>
</dbReference>
<dbReference type="Pfam" id="PF13988">
    <property type="entry name" value="DUF4225"/>
    <property type="match status" value="1"/>
</dbReference>
<gene>
    <name evidence="1" type="ORF">EC392_03840</name>
</gene>
<reference evidence="1 2" key="1">
    <citation type="submission" date="2018-10" db="EMBL/GenBank/DDBJ databases">
        <title>New species genome.</title>
        <authorList>
            <person name="Li Y."/>
        </authorList>
    </citation>
    <scope>NUCLEOTIDE SEQUENCE [LARGE SCALE GENOMIC DNA]</scope>
    <source>
        <strain evidence="1 2">L6_4B</strain>
    </source>
</reference>
<protein>
    <submittedName>
        <fullName evidence="1">DUF4225 domain-containing protein</fullName>
    </submittedName>
</protein>
<organism evidence="1 2">
    <name type="scientific">Lonsdalea populi</name>
    <dbReference type="NCBI Taxonomy" id="1172565"/>
    <lineage>
        <taxon>Bacteria</taxon>
        <taxon>Pseudomonadati</taxon>
        <taxon>Pseudomonadota</taxon>
        <taxon>Gammaproteobacteria</taxon>
        <taxon>Enterobacterales</taxon>
        <taxon>Pectobacteriaceae</taxon>
        <taxon>Lonsdalea</taxon>
    </lineage>
</organism>
<dbReference type="InterPro" id="IPR025320">
    <property type="entry name" value="DUF4225"/>
</dbReference>
<sequence>MLVAHGANNVYESVTPVILDGKYKPGLVRDVYRSLASLAGYEDDTGDLLYSASDLTLSIYASFRTPTLVQDSSRLISRGFTEQPGTTKLFRYIHTDFSSKYNTANKLMKVYMIGSSAKKVYAEFKDQNYRLGDK</sequence>
<dbReference type="EMBL" id="RJUJ01000003">
    <property type="protein sequence ID" value="ROH83320.1"/>
    <property type="molecule type" value="Genomic_DNA"/>
</dbReference>
<name>A0A3N0URX6_9GAMM</name>
<proteinExistence type="predicted"/>
<comment type="caution">
    <text evidence="1">The sequence shown here is derived from an EMBL/GenBank/DDBJ whole genome shotgun (WGS) entry which is preliminary data.</text>
</comment>
<accession>A0A3N0URX6</accession>
<evidence type="ECO:0000313" key="1">
    <source>
        <dbReference type="EMBL" id="ROH83320.1"/>
    </source>
</evidence>